<protein>
    <submittedName>
        <fullName evidence="3">CapA family protein</fullName>
    </submittedName>
</protein>
<keyword evidence="4" id="KW-1185">Reference proteome</keyword>
<dbReference type="PANTHER" id="PTHR33393">
    <property type="entry name" value="POLYGLUTAMINE SYNTHESIS ACCESSORY PROTEIN RV0574C-RELATED"/>
    <property type="match status" value="1"/>
</dbReference>
<dbReference type="EMBL" id="JADEWC010000013">
    <property type="protein sequence ID" value="MBE9222503.1"/>
    <property type="molecule type" value="Genomic_DNA"/>
</dbReference>
<dbReference type="Proteomes" id="UP000654604">
    <property type="component" value="Unassembled WGS sequence"/>
</dbReference>
<organism evidence="3 4">
    <name type="scientific">Cyanobacterium stanieri LEGE 03274</name>
    <dbReference type="NCBI Taxonomy" id="1828756"/>
    <lineage>
        <taxon>Bacteria</taxon>
        <taxon>Bacillati</taxon>
        <taxon>Cyanobacteriota</taxon>
        <taxon>Cyanophyceae</taxon>
        <taxon>Oscillatoriophycideae</taxon>
        <taxon>Chroococcales</taxon>
        <taxon>Geminocystaceae</taxon>
        <taxon>Cyanobacterium</taxon>
    </lineage>
</organism>
<dbReference type="Pfam" id="PF09587">
    <property type="entry name" value="PGA_cap"/>
    <property type="match status" value="1"/>
</dbReference>
<dbReference type="PROSITE" id="PS51257">
    <property type="entry name" value="PROKAR_LIPOPROTEIN"/>
    <property type="match status" value="1"/>
</dbReference>
<evidence type="ECO:0000313" key="3">
    <source>
        <dbReference type="EMBL" id="MBE9222503.1"/>
    </source>
</evidence>
<proteinExistence type="inferred from homology"/>
<dbReference type="InterPro" id="IPR029052">
    <property type="entry name" value="Metallo-depent_PP-like"/>
</dbReference>
<dbReference type="PANTHER" id="PTHR33393:SF11">
    <property type="entry name" value="POLYGLUTAMINE SYNTHESIS ACCESSORY PROTEIN RV0574C-RELATED"/>
    <property type="match status" value="1"/>
</dbReference>
<dbReference type="SUPFAM" id="SSF56300">
    <property type="entry name" value="Metallo-dependent phosphatases"/>
    <property type="match status" value="1"/>
</dbReference>
<name>A0ABR9V3P9_9CHRO</name>
<sequence length="433" mass="48716">MVNRVLLGLFMAFSMVGCDGNNNNDYVVGEISQTMAIDDEVVTDAMEETFMPLPEPKNPVIARRIKHKPNQTNFYDTLGAIALDHEKATDFIDIRGVGDAGMAHSHRQPMALTDAVFPRVRANFGQLLDAFDGTGKSYRGDLSFLNWESTLGLSCHQFWEPPAPRSFAFVSHPENMRGIYERGFNLIGLANNHTRDCDRTEEGVDGVYATARHMERLTRELNASWLWHGAGENKGAVVKTMMIKDKSVKIAFASLYLAYGDCTYTACLKDKLTILRSLRDSEADIRILSIHSWTRETQKQLVDIGVNFIRYFEGDIVFGHGPHRLEPIRVVESPRGKRGVIFESLGNFIHPVLLPVPENVIGRVLFDKETLTLRQVQVIPITTDKVYVSFNNNFDPKSIVSNLSWQPVDDEAWRAGVHSNARGAYVNILQSQE</sequence>
<accession>A0ABR9V3P9</accession>
<dbReference type="SMART" id="SM00854">
    <property type="entry name" value="PGA_cap"/>
    <property type="match status" value="1"/>
</dbReference>
<evidence type="ECO:0000256" key="1">
    <source>
        <dbReference type="ARBA" id="ARBA00005662"/>
    </source>
</evidence>
<dbReference type="RefSeq" id="WP_193800663.1">
    <property type="nucleotide sequence ID" value="NZ_JADEWC010000013.1"/>
</dbReference>
<evidence type="ECO:0000313" key="4">
    <source>
        <dbReference type="Proteomes" id="UP000654604"/>
    </source>
</evidence>
<gene>
    <name evidence="3" type="ORF">IQ215_07305</name>
</gene>
<evidence type="ECO:0000259" key="2">
    <source>
        <dbReference type="SMART" id="SM00854"/>
    </source>
</evidence>
<dbReference type="InterPro" id="IPR052169">
    <property type="entry name" value="CW_Biosynth-Accessory"/>
</dbReference>
<dbReference type="InterPro" id="IPR019079">
    <property type="entry name" value="Capsule_synth_CapA"/>
</dbReference>
<comment type="similarity">
    <text evidence="1">Belongs to the CapA family.</text>
</comment>
<feature type="domain" description="Capsule synthesis protein CapA" evidence="2">
    <location>
        <begin position="93"/>
        <end position="352"/>
    </location>
</feature>
<reference evidence="3 4" key="1">
    <citation type="submission" date="2020-10" db="EMBL/GenBank/DDBJ databases">
        <authorList>
            <person name="Castelo-Branco R."/>
            <person name="Eusebio N."/>
            <person name="Adriana R."/>
            <person name="Vieira A."/>
            <person name="Brugerolle De Fraissinette N."/>
            <person name="Rezende De Castro R."/>
            <person name="Schneider M.P."/>
            <person name="Vasconcelos V."/>
            <person name="Leao P.N."/>
        </authorList>
    </citation>
    <scope>NUCLEOTIDE SEQUENCE [LARGE SCALE GENOMIC DNA]</scope>
    <source>
        <strain evidence="3 4">LEGE 03274</strain>
    </source>
</reference>
<comment type="caution">
    <text evidence="3">The sequence shown here is derived from an EMBL/GenBank/DDBJ whole genome shotgun (WGS) entry which is preliminary data.</text>
</comment>